<keyword evidence="5" id="KW-0694">RNA-binding</keyword>
<dbReference type="RefSeq" id="WP_006197124.1">
    <property type="nucleotide sequence ID" value="NZ_JAYGHK010000022.1"/>
</dbReference>
<evidence type="ECO:0000256" key="2">
    <source>
        <dbReference type="ARBA" id="ARBA00022980"/>
    </source>
</evidence>
<evidence type="ECO:0000256" key="5">
    <source>
        <dbReference type="HAMAP-Rule" id="MF_00362"/>
    </source>
</evidence>
<keyword evidence="3 5" id="KW-0687">Ribonucleoprotein</keyword>
<dbReference type="Gene3D" id="6.10.250.290">
    <property type="match status" value="1"/>
</dbReference>
<comment type="caution">
    <text evidence="7">The sequence shown here is derived from an EMBL/GenBank/DDBJ whole genome shotgun (WGS) entry which is preliminary data.</text>
</comment>
<proteinExistence type="inferred from homology"/>
<keyword evidence="8" id="KW-1185">Reference proteome</keyword>
<dbReference type="InterPro" id="IPR022973">
    <property type="entry name" value="Ribosomal_uL10_bac"/>
</dbReference>
<dbReference type="InterPro" id="IPR047865">
    <property type="entry name" value="Ribosomal_uL10_bac_type"/>
</dbReference>
<dbReference type="PROSITE" id="PS01109">
    <property type="entry name" value="RIBOSOMAL_L10"/>
    <property type="match status" value="1"/>
</dbReference>
<dbReference type="GO" id="GO:0005840">
    <property type="term" value="C:ribosome"/>
    <property type="evidence" value="ECO:0007669"/>
    <property type="project" value="UniProtKB-KW"/>
</dbReference>
<feature type="region of interest" description="Disordered" evidence="6">
    <location>
        <begin position="168"/>
        <end position="192"/>
    </location>
</feature>
<dbReference type="CDD" id="cd05797">
    <property type="entry name" value="Ribosomal_L10"/>
    <property type="match status" value="1"/>
</dbReference>
<name>A0ABU5UQ26_NODSP</name>
<evidence type="ECO:0000256" key="6">
    <source>
        <dbReference type="SAM" id="MobiDB-lite"/>
    </source>
</evidence>
<comment type="similarity">
    <text evidence="1 5">Belongs to the universal ribosomal protein uL10 family.</text>
</comment>
<dbReference type="EMBL" id="JAYGHK010000022">
    <property type="protein sequence ID" value="MEA5608097.1"/>
    <property type="molecule type" value="Genomic_DNA"/>
</dbReference>
<accession>A0ABU5UQ26</accession>
<dbReference type="InterPro" id="IPR001790">
    <property type="entry name" value="Ribosomal_uL10"/>
</dbReference>
<evidence type="ECO:0000313" key="7">
    <source>
        <dbReference type="EMBL" id="MEA5608097.1"/>
    </source>
</evidence>
<keyword evidence="5" id="KW-0699">rRNA-binding</keyword>
<dbReference type="NCBIfam" id="NF000955">
    <property type="entry name" value="PRK00099.1-1"/>
    <property type="match status" value="1"/>
</dbReference>
<comment type="subunit">
    <text evidence="5">Part of the ribosomal stalk of the 50S ribosomal subunit. The N-terminus interacts with L11 and the large rRNA to form the base of the stalk. The C-terminus forms an elongated spine to which L12 dimers bind in a sequential fashion forming a multimeric L10(L12)X complex.</text>
</comment>
<sequence>MGRTLENKKEIVADLKNSLSESTLALVIDYQGLTVAQITDLRQKLRPSGAVCKVTKNTLMGIAIDGDENWQPLSELLQGSSAFLLVKEDFSSAIKAYQEFQKVTKKTELRGGVMEGRLLKETDVKALGDLPSKEQLMAQIAGAINALATKVAVGINEVPSSLARALQAVADKEKEQGESTESAEPSTESAAE</sequence>
<dbReference type="Gene3D" id="3.30.70.1730">
    <property type="match status" value="1"/>
</dbReference>
<gene>
    <name evidence="5 7" type="primary">rplJ</name>
    <name evidence="5" type="synonym">rpl10</name>
    <name evidence="7" type="ORF">VB695_08425</name>
</gene>
<evidence type="ECO:0000256" key="1">
    <source>
        <dbReference type="ARBA" id="ARBA00008889"/>
    </source>
</evidence>
<reference evidence="7 8" key="1">
    <citation type="submission" date="2023-12" db="EMBL/GenBank/DDBJ databases">
        <title>Baltic Sea Cyanobacteria.</title>
        <authorList>
            <person name="Delbaje E."/>
            <person name="Fewer D.P."/>
            <person name="Shishido T.K."/>
        </authorList>
    </citation>
    <scope>NUCLEOTIDE SEQUENCE [LARGE SCALE GENOMIC DNA]</scope>
    <source>
        <strain evidence="7 8">UHCC 0060</strain>
    </source>
</reference>
<evidence type="ECO:0000256" key="4">
    <source>
        <dbReference type="ARBA" id="ARBA00035202"/>
    </source>
</evidence>
<dbReference type="PANTHER" id="PTHR11560">
    <property type="entry name" value="39S RIBOSOMAL PROTEIN L10, MITOCHONDRIAL"/>
    <property type="match status" value="1"/>
</dbReference>
<feature type="compositionally biased region" description="Low complexity" evidence="6">
    <location>
        <begin position="179"/>
        <end position="192"/>
    </location>
</feature>
<dbReference type="SUPFAM" id="SSF160369">
    <property type="entry name" value="Ribosomal protein L10-like"/>
    <property type="match status" value="1"/>
</dbReference>
<dbReference type="InterPro" id="IPR002363">
    <property type="entry name" value="Ribosomal_uL10_CS_bac"/>
</dbReference>
<protein>
    <recommendedName>
        <fullName evidence="4 5">Large ribosomal subunit protein uL10</fullName>
    </recommendedName>
</protein>
<dbReference type="InterPro" id="IPR043141">
    <property type="entry name" value="Ribosomal_uL10-like_sf"/>
</dbReference>
<comment type="function">
    <text evidence="5">Forms part of the ribosomal stalk, playing a central role in the interaction of the ribosome with GTP-bound translation factors.</text>
</comment>
<dbReference type="GeneID" id="78017453"/>
<evidence type="ECO:0000256" key="3">
    <source>
        <dbReference type="ARBA" id="ARBA00023274"/>
    </source>
</evidence>
<dbReference type="HAMAP" id="MF_00362">
    <property type="entry name" value="Ribosomal_uL10"/>
    <property type="match status" value="1"/>
</dbReference>
<dbReference type="Proteomes" id="UP001303285">
    <property type="component" value="Unassembled WGS sequence"/>
</dbReference>
<organism evidence="7 8">
    <name type="scientific">Nodularia spumigena UHCC 0060</name>
    <dbReference type="NCBI Taxonomy" id="3110300"/>
    <lineage>
        <taxon>Bacteria</taxon>
        <taxon>Bacillati</taxon>
        <taxon>Cyanobacteriota</taxon>
        <taxon>Cyanophyceae</taxon>
        <taxon>Nostocales</taxon>
        <taxon>Nodulariaceae</taxon>
        <taxon>Nodularia</taxon>
    </lineage>
</organism>
<dbReference type="Pfam" id="PF00466">
    <property type="entry name" value="Ribosomal_L10"/>
    <property type="match status" value="1"/>
</dbReference>
<evidence type="ECO:0000313" key="8">
    <source>
        <dbReference type="Proteomes" id="UP001303285"/>
    </source>
</evidence>
<keyword evidence="2 5" id="KW-0689">Ribosomal protein</keyword>